<dbReference type="Proteomes" id="UP000636458">
    <property type="component" value="Unassembled WGS sequence"/>
</dbReference>
<gene>
    <name evidence="2" type="ORF">IV501_07075</name>
</gene>
<keyword evidence="3" id="KW-1185">Reference proteome</keyword>
<sequence length="523" mass="54008">MVAQLLGLKLRLLVNTFRRSPWQVFGIIVALVYGMGTALLAVVGLTALRFVDVDLAGSIAVTVGAIITLGFLLVPLAFGVDDTLDPRAFGLFGIPTTKLATGLAVTALVGVPALVVTIVAVAQVVTWTRTPLSAFLAILGAVLIVITCTLGARVTTSIAAFLLATRRAREISALVALLVIVSLSPLLAISLTIDWGTKGPEVLAAVANVAGWTPLGAAWAAPAAAAAGHPGTAFLKLLIALVFAGALALAWRALVAKMLVTPQRIARERSYAGLGWFRRMPATPAGAIAARSITYWIRDARYHTSLLAVPVAPLVFVIVLAVAGVPWNILALLPLPVMCLFLSWSAHNDIAYDNSAMWLHIASNVSGAADRFGRVVPALIIGIPLILIGAPISVAFYGDSSVLPSLYGVCACILLAGLGLSSVISARFPYPAVRPGDSPFAQPQATGSAAGLIQSLAFFAALLITVPPAGLAALGILYGEHWAWGAFALGIALGVGGLVGGVAGGGAIFRRRGPELLAFTLKN</sequence>
<feature type="transmembrane region" description="Helical" evidence="1">
    <location>
        <begin position="404"/>
        <end position="424"/>
    </location>
</feature>
<comment type="caution">
    <text evidence="2">The sequence shown here is derived from an EMBL/GenBank/DDBJ whole genome shotgun (WGS) entry which is preliminary data.</text>
</comment>
<evidence type="ECO:0000256" key="1">
    <source>
        <dbReference type="SAM" id="Phobius"/>
    </source>
</evidence>
<feature type="transmembrane region" description="Helical" evidence="1">
    <location>
        <begin position="99"/>
        <end position="122"/>
    </location>
</feature>
<feature type="transmembrane region" description="Helical" evidence="1">
    <location>
        <begin position="305"/>
        <end position="323"/>
    </location>
</feature>
<reference evidence="2" key="1">
    <citation type="submission" date="2021-01" db="EMBL/GenBank/DDBJ databases">
        <title>Lacisediminihabitans sp. nov. strain G11-30, isolated from Antarctic Soil.</title>
        <authorList>
            <person name="Li J."/>
        </authorList>
    </citation>
    <scope>NUCLEOTIDE SEQUENCE</scope>
    <source>
        <strain evidence="2">G11-30</strain>
    </source>
</reference>
<feature type="transmembrane region" description="Helical" evidence="1">
    <location>
        <begin position="134"/>
        <end position="164"/>
    </location>
</feature>
<organism evidence="2 3">
    <name type="scientific">Lacisediminihabitans changchengi</name>
    <dbReference type="NCBI Taxonomy" id="2787634"/>
    <lineage>
        <taxon>Bacteria</taxon>
        <taxon>Bacillati</taxon>
        <taxon>Actinomycetota</taxon>
        <taxon>Actinomycetes</taxon>
        <taxon>Micrococcales</taxon>
        <taxon>Microbacteriaceae</taxon>
        <taxon>Lacisediminihabitans</taxon>
    </lineage>
</organism>
<evidence type="ECO:0000313" key="3">
    <source>
        <dbReference type="Proteomes" id="UP000636458"/>
    </source>
</evidence>
<keyword evidence="1" id="KW-1133">Transmembrane helix</keyword>
<dbReference type="EMBL" id="JAEPES010000002">
    <property type="protein sequence ID" value="MBK4347391.1"/>
    <property type="molecule type" value="Genomic_DNA"/>
</dbReference>
<feature type="transmembrane region" description="Helical" evidence="1">
    <location>
        <begin position="375"/>
        <end position="398"/>
    </location>
</feature>
<feature type="transmembrane region" description="Helical" evidence="1">
    <location>
        <begin position="21"/>
        <end position="43"/>
    </location>
</feature>
<feature type="transmembrane region" description="Helical" evidence="1">
    <location>
        <begin position="171"/>
        <end position="193"/>
    </location>
</feature>
<evidence type="ECO:0008006" key="4">
    <source>
        <dbReference type="Google" id="ProtNLM"/>
    </source>
</evidence>
<feature type="transmembrane region" description="Helical" evidence="1">
    <location>
        <begin position="329"/>
        <end position="347"/>
    </location>
</feature>
<evidence type="ECO:0000313" key="2">
    <source>
        <dbReference type="EMBL" id="MBK4347391.1"/>
    </source>
</evidence>
<keyword evidence="1" id="KW-0472">Membrane</keyword>
<proteinExistence type="predicted"/>
<protein>
    <recommendedName>
        <fullName evidence="4">ABC-2 type transport system permease protein</fullName>
    </recommendedName>
</protein>
<name>A0A934SIP9_9MICO</name>
<keyword evidence="1" id="KW-0812">Transmembrane</keyword>
<feature type="transmembrane region" description="Helical" evidence="1">
    <location>
        <begin position="55"/>
        <end position="78"/>
    </location>
</feature>
<feature type="transmembrane region" description="Helical" evidence="1">
    <location>
        <begin position="456"/>
        <end position="478"/>
    </location>
</feature>
<dbReference type="RefSeq" id="WP_200555745.1">
    <property type="nucleotide sequence ID" value="NZ_JAEPES010000002.1"/>
</dbReference>
<dbReference type="AlphaFoldDB" id="A0A934SIP9"/>
<accession>A0A934SIP9</accession>
<feature type="transmembrane region" description="Helical" evidence="1">
    <location>
        <begin position="484"/>
        <end position="509"/>
    </location>
</feature>
<feature type="transmembrane region" description="Helical" evidence="1">
    <location>
        <begin position="237"/>
        <end position="260"/>
    </location>
</feature>